<dbReference type="CDD" id="cd00167">
    <property type="entry name" value="SANT"/>
    <property type="match status" value="1"/>
</dbReference>
<dbReference type="InterPro" id="IPR017930">
    <property type="entry name" value="Myb_dom"/>
</dbReference>
<protein>
    <submittedName>
        <fullName evidence="3">8468_t:CDS:1</fullName>
    </submittedName>
</protein>
<dbReference type="OrthoDB" id="2143914at2759"/>
<dbReference type="EMBL" id="CAJVPI010000778">
    <property type="protein sequence ID" value="CAG8571353.1"/>
    <property type="molecule type" value="Genomic_DNA"/>
</dbReference>
<comment type="caution">
    <text evidence="3">The sequence shown here is derived from an EMBL/GenBank/DDBJ whole genome shotgun (WGS) entry which is preliminary data.</text>
</comment>
<dbReference type="InterPro" id="IPR001005">
    <property type="entry name" value="SANT/Myb"/>
</dbReference>
<dbReference type="Pfam" id="PF00249">
    <property type="entry name" value="Myb_DNA-binding"/>
    <property type="match status" value="1"/>
</dbReference>
<evidence type="ECO:0000313" key="3">
    <source>
        <dbReference type="EMBL" id="CAG8571353.1"/>
    </source>
</evidence>
<dbReference type="PROSITE" id="PS50090">
    <property type="entry name" value="MYB_LIKE"/>
    <property type="match status" value="1"/>
</dbReference>
<feature type="domain" description="Myb-like" evidence="1">
    <location>
        <begin position="4"/>
        <end position="51"/>
    </location>
</feature>
<dbReference type="PROSITE" id="PS51294">
    <property type="entry name" value="HTH_MYB"/>
    <property type="match status" value="1"/>
</dbReference>
<evidence type="ECO:0000313" key="4">
    <source>
        <dbReference type="Proteomes" id="UP000789739"/>
    </source>
</evidence>
<dbReference type="SUPFAM" id="SSF46689">
    <property type="entry name" value="Homeodomain-like"/>
    <property type="match status" value="1"/>
</dbReference>
<dbReference type="Proteomes" id="UP000789739">
    <property type="component" value="Unassembled WGS sequence"/>
</dbReference>
<dbReference type="SMART" id="SM00717">
    <property type="entry name" value="SANT"/>
    <property type="match status" value="1"/>
</dbReference>
<dbReference type="Gene3D" id="1.10.10.60">
    <property type="entry name" value="Homeodomain-like"/>
    <property type="match status" value="1"/>
</dbReference>
<dbReference type="InterPro" id="IPR009057">
    <property type="entry name" value="Homeodomain-like_sf"/>
</dbReference>
<sequence length="51" mass="6270">MYPPWTNTEDNLLRNLVYYYNRNWSLIAERLCKATNITRTAKQCRDRYARI</sequence>
<reference evidence="3" key="1">
    <citation type="submission" date="2021-06" db="EMBL/GenBank/DDBJ databases">
        <authorList>
            <person name="Kallberg Y."/>
            <person name="Tangrot J."/>
            <person name="Rosling A."/>
        </authorList>
    </citation>
    <scope>NUCLEOTIDE SEQUENCE</scope>
    <source>
        <strain evidence="3">BR232B</strain>
    </source>
</reference>
<dbReference type="AlphaFoldDB" id="A0A9N9BJW6"/>
<evidence type="ECO:0000259" key="1">
    <source>
        <dbReference type="PROSITE" id="PS50090"/>
    </source>
</evidence>
<organism evidence="3 4">
    <name type="scientific">Paraglomus brasilianum</name>
    <dbReference type="NCBI Taxonomy" id="144538"/>
    <lineage>
        <taxon>Eukaryota</taxon>
        <taxon>Fungi</taxon>
        <taxon>Fungi incertae sedis</taxon>
        <taxon>Mucoromycota</taxon>
        <taxon>Glomeromycotina</taxon>
        <taxon>Glomeromycetes</taxon>
        <taxon>Paraglomerales</taxon>
        <taxon>Paraglomeraceae</taxon>
        <taxon>Paraglomus</taxon>
    </lineage>
</organism>
<accession>A0A9N9BJW6</accession>
<gene>
    <name evidence="3" type="ORF">PBRASI_LOCUS6116</name>
</gene>
<feature type="domain" description="HTH myb-type" evidence="2">
    <location>
        <begin position="1"/>
        <end position="51"/>
    </location>
</feature>
<evidence type="ECO:0000259" key="2">
    <source>
        <dbReference type="PROSITE" id="PS51294"/>
    </source>
</evidence>
<keyword evidence="4" id="KW-1185">Reference proteome</keyword>
<name>A0A9N9BJW6_9GLOM</name>
<proteinExistence type="predicted"/>